<dbReference type="RefSeq" id="WP_161693547.1">
    <property type="nucleotide sequence ID" value="NZ_JAAAMU010000001.1"/>
</dbReference>
<dbReference type="Proteomes" id="UP000558113">
    <property type="component" value="Unassembled WGS sequence"/>
</dbReference>
<feature type="transmembrane region" description="Helical" evidence="8">
    <location>
        <begin position="183"/>
        <end position="205"/>
    </location>
</feature>
<comment type="similarity">
    <text evidence="2">Belongs to the amino acid-polyamine-organocation (APC) superfamily. Spore germination protein (SGP) (TC 2.A.3.9) family.</text>
</comment>
<keyword evidence="5 8" id="KW-0812">Transmembrane</keyword>
<evidence type="ECO:0000313" key="9">
    <source>
        <dbReference type="EMBL" id="NBC67596.1"/>
    </source>
</evidence>
<dbReference type="OrthoDB" id="2078716at2"/>
<protein>
    <submittedName>
        <fullName evidence="9">Endospore germination permease</fullName>
    </submittedName>
</protein>
<dbReference type="InterPro" id="IPR004761">
    <property type="entry name" value="Spore_GerAB"/>
</dbReference>
<keyword evidence="10" id="KW-1185">Reference proteome</keyword>
<dbReference type="GO" id="GO:0009847">
    <property type="term" value="P:spore germination"/>
    <property type="evidence" value="ECO:0007669"/>
    <property type="project" value="InterPro"/>
</dbReference>
<feature type="transmembrane region" description="Helical" evidence="8">
    <location>
        <begin position="113"/>
        <end position="135"/>
    </location>
</feature>
<comment type="caution">
    <text evidence="9">The sequence shown here is derived from an EMBL/GenBank/DDBJ whole genome shotgun (WGS) entry which is preliminary data.</text>
</comment>
<feature type="transmembrane region" description="Helical" evidence="8">
    <location>
        <begin position="140"/>
        <end position="163"/>
    </location>
</feature>
<gene>
    <name evidence="9" type="ORF">GT003_01130</name>
</gene>
<evidence type="ECO:0000256" key="2">
    <source>
        <dbReference type="ARBA" id="ARBA00007998"/>
    </source>
</evidence>
<sequence length="364" mass="40277">METYGPNDRISKLELWILMFVFTMGSSLNLQIGYAAGHDSWISAIIGTAAGLGINWIYAFLCEKYPKKSLVEIAHLLLGPYAGKLVGLLYTWYGIFLGAYVLRNFTDLTGAVLLPRTPSVTIGCMMICVVGWTVFKGVEVICRCAIILLVLTVGSTLVIQLLLIPDMDPKAVLPIFESGWMSILKGAGQIATVTFGETILFSMLIPYVNQSAAVQKTVLSMVAIVGVFIAIQVLAVVLVLGEITNDQLFPSYTALTYIAVGDFIERIEPFGFTVWIFNEFTKLCVCLFATTLALSQTTGSRDYRFYIIPIGLLTLLGSIIIHPNQLDVVAFVKDIWPLYSIPFLILVPLFMLFVSLVKRKRWNV</sequence>
<dbReference type="GO" id="GO:0016020">
    <property type="term" value="C:membrane"/>
    <property type="evidence" value="ECO:0007669"/>
    <property type="project" value="UniProtKB-SubCell"/>
</dbReference>
<comment type="subcellular location">
    <subcellularLocation>
        <location evidence="1">Membrane</location>
        <topology evidence="1">Multi-pass membrane protein</topology>
    </subcellularLocation>
</comment>
<keyword evidence="6 8" id="KW-1133">Transmembrane helix</keyword>
<keyword evidence="7 8" id="KW-0472">Membrane</keyword>
<evidence type="ECO:0000313" key="10">
    <source>
        <dbReference type="Proteomes" id="UP000558113"/>
    </source>
</evidence>
<feature type="transmembrane region" description="Helical" evidence="8">
    <location>
        <begin position="272"/>
        <end position="293"/>
    </location>
</feature>
<feature type="transmembrane region" description="Helical" evidence="8">
    <location>
        <begin position="335"/>
        <end position="357"/>
    </location>
</feature>
<evidence type="ECO:0000256" key="4">
    <source>
        <dbReference type="ARBA" id="ARBA00022544"/>
    </source>
</evidence>
<dbReference type="PANTHER" id="PTHR34975:SF2">
    <property type="entry name" value="SPORE GERMINATION PROTEIN A2"/>
    <property type="match status" value="1"/>
</dbReference>
<feature type="transmembrane region" description="Helical" evidence="8">
    <location>
        <begin position="41"/>
        <end position="61"/>
    </location>
</feature>
<keyword evidence="3" id="KW-0813">Transport</keyword>
<dbReference type="Pfam" id="PF03845">
    <property type="entry name" value="Spore_permease"/>
    <property type="match status" value="1"/>
</dbReference>
<feature type="transmembrane region" description="Helical" evidence="8">
    <location>
        <begin position="305"/>
        <end position="323"/>
    </location>
</feature>
<feature type="transmembrane region" description="Helical" evidence="8">
    <location>
        <begin position="217"/>
        <end position="240"/>
    </location>
</feature>
<keyword evidence="4" id="KW-0309">Germination</keyword>
<dbReference type="NCBIfam" id="TIGR00912">
    <property type="entry name" value="2A0309"/>
    <property type="match status" value="1"/>
</dbReference>
<evidence type="ECO:0000256" key="1">
    <source>
        <dbReference type="ARBA" id="ARBA00004141"/>
    </source>
</evidence>
<evidence type="ECO:0000256" key="6">
    <source>
        <dbReference type="ARBA" id="ARBA00022989"/>
    </source>
</evidence>
<dbReference type="AlphaFoldDB" id="A0A7X4YKY6"/>
<proteinExistence type="inferred from homology"/>
<feature type="transmembrane region" description="Helical" evidence="8">
    <location>
        <begin position="73"/>
        <end position="93"/>
    </location>
</feature>
<evidence type="ECO:0000256" key="7">
    <source>
        <dbReference type="ARBA" id="ARBA00023136"/>
    </source>
</evidence>
<evidence type="ECO:0000256" key="3">
    <source>
        <dbReference type="ARBA" id="ARBA00022448"/>
    </source>
</evidence>
<dbReference type="EMBL" id="JAAAMU010000001">
    <property type="protein sequence ID" value="NBC67596.1"/>
    <property type="molecule type" value="Genomic_DNA"/>
</dbReference>
<evidence type="ECO:0000256" key="5">
    <source>
        <dbReference type="ARBA" id="ARBA00022692"/>
    </source>
</evidence>
<feature type="transmembrane region" description="Helical" evidence="8">
    <location>
        <begin position="15"/>
        <end position="35"/>
    </location>
</feature>
<evidence type="ECO:0000256" key="8">
    <source>
        <dbReference type="SAM" id="Phobius"/>
    </source>
</evidence>
<dbReference type="PANTHER" id="PTHR34975">
    <property type="entry name" value="SPORE GERMINATION PROTEIN A2"/>
    <property type="match status" value="1"/>
</dbReference>
<name>A0A7X4YKY6_9BACL</name>
<organism evidence="9 10">
    <name type="scientific">Paenibacillus sacheonensis</name>
    <dbReference type="NCBI Taxonomy" id="742054"/>
    <lineage>
        <taxon>Bacteria</taxon>
        <taxon>Bacillati</taxon>
        <taxon>Bacillota</taxon>
        <taxon>Bacilli</taxon>
        <taxon>Bacillales</taxon>
        <taxon>Paenibacillaceae</taxon>
        <taxon>Paenibacillus</taxon>
    </lineage>
</organism>
<reference evidence="9 10" key="1">
    <citation type="submission" date="2020-01" db="EMBL/GenBank/DDBJ databases">
        <title>Paenibacillus soybeanensis sp. nov. isolated from the nodules of soybean (Glycine max(L.) Merr).</title>
        <authorList>
            <person name="Wang H."/>
        </authorList>
    </citation>
    <scope>NUCLEOTIDE SEQUENCE [LARGE SCALE GENOMIC DNA]</scope>
    <source>
        <strain evidence="9 10">DSM 23054</strain>
    </source>
</reference>
<accession>A0A7X4YKY6</accession>